<sequence>MEEALDLQSNRQKHTMLVPRDICQKHGRKELELERFKNGGGIGSTVESPKTYNAGTKGYLPEAWAKRTCSRPFRFEKMWMNHEDCAELVKNSWKGGSIGDDPAQKLNFLAENLKVWNKSTFGHVGKKIKNLQQQISDFYNSSGPSADVNHLRSLQSQLDAVLEVFIDNWIPNFAPSEILNRCIRYCPNLLVFTLISNSGEWNHEAISVFFPPNVANSILSIPLARSPKDDSWFWSLTPNGFYSVKSGYKEIRKEKIAQLQDSFFLQFSGVWKRIWKVQLPAKIKFFLWRLCREILPVCTNLVSRGVDVDPRCPVCSGGAEETIGHAILFCDQLQSLWNSIPVPFIGELDEEIRFVEWFNCALTQWNDSELCLFAIAAYKIWNRRNELRLVGNLHVRVDQSFAGTDPLPSWVPPSFSRLKVNVDACKRSEVASGLGCVVRNFQGRVVGALVRRSMPCALVELLEASAVLEGLRFARDLGCLDIDLEGDAQAVVVALNSQRGCISRLGTVLDSV</sequence>
<dbReference type="GO" id="GO:0003676">
    <property type="term" value="F:nucleic acid binding"/>
    <property type="evidence" value="ECO:0007669"/>
    <property type="project" value="InterPro"/>
</dbReference>
<dbReference type="AlphaFoldDB" id="A0A834WAK4"/>
<gene>
    <name evidence="3" type="ORF">G2W53_036822</name>
</gene>
<protein>
    <submittedName>
        <fullName evidence="3">Ribonuclease H</fullName>
    </submittedName>
</protein>
<dbReference type="EMBL" id="JAAIUW010000011">
    <property type="protein sequence ID" value="KAF7810079.1"/>
    <property type="molecule type" value="Genomic_DNA"/>
</dbReference>
<evidence type="ECO:0000313" key="4">
    <source>
        <dbReference type="Proteomes" id="UP000634136"/>
    </source>
</evidence>
<evidence type="ECO:0000259" key="1">
    <source>
        <dbReference type="Pfam" id="PF13456"/>
    </source>
</evidence>
<evidence type="ECO:0000259" key="2">
    <source>
        <dbReference type="Pfam" id="PF13966"/>
    </source>
</evidence>
<dbReference type="InterPro" id="IPR044730">
    <property type="entry name" value="RNase_H-like_dom_plant"/>
</dbReference>
<organism evidence="3 4">
    <name type="scientific">Senna tora</name>
    <dbReference type="NCBI Taxonomy" id="362788"/>
    <lineage>
        <taxon>Eukaryota</taxon>
        <taxon>Viridiplantae</taxon>
        <taxon>Streptophyta</taxon>
        <taxon>Embryophyta</taxon>
        <taxon>Tracheophyta</taxon>
        <taxon>Spermatophyta</taxon>
        <taxon>Magnoliopsida</taxon>
        <taxon>eudicotyledons</taxon>
        <taxon>Gunneridae</taxon>
        <taxon>Pentapetalae</taxon>
        <taxon>rosids</taxon>
        <taxon>fabids</taxon>
        <taxon>Fabales</taxon>
        <taxon>Fabaceae</taxon>
        <taxon>Caesalpinioideae</taxon>
        <taxon>Cassia clade</taxon>
        <taxon>Senna</taxon>
    </lineage>
</organism>
<feature type="domain" description="RNase H type-1" evidence="1">
    <location>
        <begin position="421"/>
        <end position="508"/>
    </location>
</feature>
<evidence type="ECO:0000313" key="3">
    <source>
        <dbReference type="EMBL" id="KAF7810079.1"/>
    </source>
</evidence>
<dbReference type="InterPro" id="IPR002156">
    <property type="entry name" value="RNaseH_domain"/>
</dbReference>
<proteinExistence type="predicted"/>
<reference evidence="3" key="1">
    <citation type="submission" date="2020-09" db="EMBL/GenBank/DDBJ databases">
        <title>Genome-Enabled Discovery of Anthraquinone Biosynthesis in Senna tora.</title>
        <authorList>
            <person name="Kang S.-H."/>
            <person name="Pandey R.P."/>
            <person name="Lee C.-M."/>
            <person name="Sim J.-S."/>
            <person name="Jeong J.-T."/>
            <person name="Choi B.-S."/>
            <person name="Jung M."/>
            <person name="Ginzburg D."/>
            <person name="Zhao K."/>
            <person name="Won S.Y."/>
            <person name="Oh T.-J."/>
            <person name="Yu Y."/>
            <person name="Kim N.-H."/>
            <person name="Lee O.R."/>
            <person name="Lee T.-H."/>
            <person name="Bashyal P."/>
            <person name="Kim T.-S."/>
            <person name="Lee W.-H."/>
            <person name="Kawkins C."/>
            <person name="Kim C.-K."/>
            <person name="Kim J.S."/>
            <person name="Ahn B.O."/>
            <person name="Rhee S.Y."/>
            <person name="Sohng J.K."/>
        </authorList>
    </citation>
    <scope>NUCLEOTIDE SEQUENCE</scope>
    <source>
        <tissue evidence="3">Leaf</tissue>
    </source>
</reference>
<name>A0A834WAK4_9FABA</name>
<dbReference type="Pfam" id="PF13966">
    <property type="entry name" value="zf-RVT"/>
    <property type="match status" value="1"/>
</dbReference>
<dbReference type="GO" id="GO:0004523">
    <property type="term" value="F:RNA-DNA hybrid ribonuclease activity"/>
    <property type="evidence" value="ECO:0007669"/>
    <property type="project" value="InterPro"/>
</dbReference>
<dbReference type="OrthoDB" id="1348681at2759"/>
<dbReference type="InterPro" id="IPR026960">
    <property type="entry name" value="RVT-Znf"/>
</dbReference>
<dbReference type="InterPro" id="IPR052929">
    <property type="entry name" value="RNase_H-like_EbsB-rel"/>
</dbReference>
<feature type="domain" description="Reverse transcriptase zinc-binding" evidence="2">
    <location>
        <begin position="242"/>
        <end position="337"/>
    </location>
</feature>
<keyword evidence="4" id="KW-1185">Reference proteome</keyword>
<dbReference type="PANTHER" id="PTHR47074:SF11">
    <property type="entry name" value="REVERSE TRANSCRIPTASE-LIKE PROTEIN"/>
    <property type="match status" value="1"/>
</dbReference>
<dbReference type="CDD" id="cd06222">
    <property type="entry name" value="RNase_H_like"/>
    <property type="match status" value="1"/>
</dbReference>
<comment type="caution">
    <text evidence="3">The sequence shown here is derived from an EMBL/GenBank/DDBJ whole genome shotgun (WGS) entry which is preliminary data.</text>
</comment>
<dbReference type="Pfam" id="PF13456">
    <property type="entry name" value="RVT_3"/>
    <property type="match status" value="1"/>
</dbReference>
<dbReference type="PANTHER" id="PTHR47074">
    <property type="entry name" value="BNAC02G40300D PROTEIN"/>
    <property type="match status" value="1"/>
</dbReference>
<accession>A0A834WAK4</accession>
<dbReference type="Proteomes" id="UP000634136">
    <property type="component" value="Unassembled WGS sequence"/>
</dbReference>